<evidence type="ECO:0008006" key="4">
    <source>
        <dbReference type="Google" id="ProtNLM"/>
    </source>
</evidence>
<dbReference type="Proteomes" id="UP001143474">
    <property type="component" value="Unassembled WGS sequence"/>
</dbReference>
<sequence>MKIRRLPAAALLAAALGTAALASAAPTAAATPTAASFAYIAGYYPSYASCAYAGEHGPWSWYTCFQSGSVWALQVPDG</sequence>
<gene>
    <name evidence="2" type="ORF">GCM10017600_56160</name>
</gene>
<organism evidence="2 3">
    <name type="scientific">Streptosporangium carneum</name>
    <dbReference type="NCBI Taxonomy" id="47481"/>
    <lineage>
        <taxon>Bacteria</taxon>
        <taxon>Bacillati</taxon>
        <taxon>Actinomycetota</taxon>
        <taxon>Actinomycetes</taxon>
        <taxon>Streptosporangiales</taxon>
        <taxon>Streptosporangiaceae</taxon>
        <taxon>Streptosporangium</taxon>
    </lineage>
</organism>
<dbReference type="EMBL" id="BSEV01000015">
    <property type="protein sequence ID" value="GLK12207.1"/>
    <property type="molecule type" value="Genomic_DNA"/>
</dbReference>
<protein>
    <recommendedName>
        <fullName evidence="4">Secreted protein</fullName>
    </recommendedName>
</protein>
<evidence type="ECO:0000313" key="2">
    <source>
        <dbReference type="EMBL" id="GLK12207.1"/>
    </source>
</evidence>
<reference evidence="2" key="1">
    <citation type="journal article" date="2014" name="Int. J. Syst. Evol. Microbiol.">
        <title>Complete genome sequence of Corynebacterium casei LMG S-19264T (=DSM 44701T), isolated from a smear-ripened cheese.</title>
        <authorList>
            <consortium name="US DOE Joint Genome Institute (JGI-PGF)"/>
            <person name="Walter F."/>
            <person name="Albersmeier A."/>
            <person name="Kalinowski J."/>
            <person name="Ruckert C."/>
        </authorList>
    </citation>
    <scope>NUCLEOTIDE SEQUENCE</scope>
    <source>
        <strain evidence="2">VKM Ac-2007</strain>
    </source>
</reference>
<evidence type="ECO:0000256" key="1">
    <source>
        <dbReference type="SAM" id="SignalP"/>
    </source>
</evidence>
<proteinExistence type="predicted"/>
<reference evidence="2" key="2">
    <citation type="submission" date="2023-01" db="EMBL/GenBank/DDBJ databases">
        <authorList>
            <person name="Sun Q."/>
            <person name="Evtushenko L."/>
        </authorList>
    </citation>
    <scope>NUCLEOTIDE SEQUENCE</scope>
    <source>
        <strain evidence="2">VKM Ac-2007</strain>
    </source>
</reference>
<comment type="caution">
    <text evidence="2">The sequence shown here is derived from an EMBL/GenBank/DDBJ whole genome shotgun (WGS) entry which is preliminary data.</text>
</comment>
<feature type="signal peptide" evidence="1">
    <location>
        <begin position="1"/>
        <end position="24"/>
    </location>
</feature>
<accession>A0A9W6MFK2</accession>
<evidence type="ECO:0000313" key="3">
    <source>
        <dbReference type="Proteomes" id="UP001143474"/>
    </source>
</evidence>
<feature type="chain" id="PRO_5040960280" description="Secreted protein" evidence="1">
    <location>
        <begin position="25"/>
        <end position="78"/>
    </location>
</feature>
<keyword evidence="1" id="KW-0732">Signal</keyword>
<keyword evidence="3" id="KW-1185">Reference proteome</keyword>
<name>A0A9W6MFK2_9ACTN</name>
<dbReference type="AlphaFoldDB" id="A0A9W6MFK2"/>